<feature type="transmembrane region" description="Helical" evidence="2">
    <location>
        <begin position="39"/>
        <end position="61"/>
    </location>
</feature>
<feature type="transmembrane region" description="Helical" evidence="2">
    <location>
        <begin position="73"/>
        <end position="93"/>
    </location>
</feature>
<dbReference type="InParanoid" id="A9V8P2"/>
<keyword evidence="2" id="KW-0812">Transmembrane</keyword>
<name>A9V8P2_MONBE</name>
<feature type="region of interest" description="Disordered" evidence="1">
    <location>
        <begin position="1"/>
        <end position="30"/>
    </location>
</feature>
<keyword evidence="4" id="KW-1185">Reference proteome</keyword>
<organism evidence="3 4">
    <name type="scientific">Monosiga brevicollis</name>
    <name type="common">Choanoflagellate</name>
    <dbReference type="NCBI Taxonomy" id="81824"/>
    <lineage>
        <taxon>Eukaryota</taxon>
        <taxon>Choanoflagellata</taxon>
        <taxon>Craspedida</taxon>
        <taxon>Salpingoecidae</taxon>
        <taxon>Monosiga</taxon>
    </lineage>
</organism>
<gene>
    <name evidence="3" type="ORF">MONBRDRAFT_33948</name>
</gene>
<evidence type="ECO:0000256" key="1">
    <source>
        <dbReference type="SAM" id="MobiDB-lite"/>
    </source>
</evidence>
<evidence type="ECO:0000313" key="4">
    <source>
        <dbReference type="Proteomes" id="UP000001357"/>
    </source>
</evidence>
<keyword evidence="2" id="KW-1133">Transmembrane helix</keyword>
<sequence length="636" mass="71685">MAQEPALPGVVAPPHPAMLKTRQQRQQEDRHRRARACDVIMIVAILVAFIIAVVIAVVAIHDVFDSPHSSDDRAIAIGALVATLLAAFGILGAHSSDFRLRSINRHLAEAHDELRVQHIVLKDTNIMLERTLNDQAKVQGQLRVTLDQLSQNYLQLRHSESRLNQSQHLLHANQDQLSHIQLIVRQNQEQLKYTRFLLRYEAACYLRVKVLVDWLHRKFSAIGNEDEHLATWTALLQVLPPSLDDEREYDVPIADVCGADNWADFVSCACRFRALNRSTPADRAAAQAAHAANPLEADTDDGDSALLGAKAGVGDFTFKGLEKTRPYKLFLARILGAYDPDDFTRCLKLGEEVPFGHLAQHLSRHLPRRIFDKEDDERFQDFESRYVLDGPRDPNQAPTLRELSFQLNAQEQDNRIPQPLLERPPLLVYSEEAVQVDPLRAPRASEPVIGYGQSRRGRPSQQFNIPRNDSDISSIHLRDQSPARDYSPRRDSLALPRNESGSSSTYYRDPSPRRDSYSYANTHDTAARRPSDLLRQNYPGPPRRPSELSVQGPPPMLSRRSSDLAIMRQNNPTMPRRGSDVPAQNGAYDQRRSGRRQHKRQDVPPKDWSGTNSAPTERVIPVVHETEDTGVATAAL</sequence>
<evidence type="ECO:0000313" key="3">
    <source>
        <dbReference type="EMBL" id="EDQ86120.1"/>
    </source>
</evidence>
<dbReference type="AlphaFoldDB" id="A9V8P2"/>
<accession>A9V8P2</accession>
<reference evidence="3 4" key="1">
    <citation type="journal article" date="2008" name="Nature">
        <title>The genome of the choanoflagellate Monosiga brevicollis and the origin of metazoans.</title>
        <authorList>
            <consortium name="JGI Sequencing"/>
            <person name="King N."/>
            <person name="Westbrook M.J."/>
            <person name="Young S.L."/>
            <person name="Kuo A."/>
            <person name="Abedin M."/>
            <person name="Chapman J."/>
            <person name="Fairclough S."/>
            <person name="Hellsten U."/>
            <person name="Isogai Y."/>
            <person name="Letunic I."/>
            <person name="Marr M."/>
            <person name="Pincus D."/>
            <person name="Putnam N."/>
            <person name="Rokas A."/>
            <person name="Wright K.J."/>
            <person name="Zuzow R."/>
            <person name="Dirks W."/>
            <person name="Good M."/>
            <person name="Goodstein D."/>
            <person name="Lemons D."/>
            <person name="Li W."/>
            <person name="Lyons J.B."/>
            <person name="Morris A."/>
            <person name="Nichols S."/>
            <person name="Richter D.J."/>
            <person name="Salamov A."/>
            <person name="Bork P."/>
            <person name="Lim W.A."/>
            <person name="Manning G."/>
            <person name="Miller W.T."/>
            <person name="McGinnis W."/>
            <person name="Shapiro H."/>
            <person name="Tjian R."/>
            <person name="Grigoriev I.V."/>
            <person name="Rokhsar D."/>
        </authorList>
    </citation>
    <scope>NUCLEOTIDE SEQUENCE [LARGE SCALE GENOMIC DNA]</scope>
    <source>
        <strain evidence="4">MX1 / ATCC 50154</strain>
    </source>
</reference>
<dbReference type="Proteomes" id="UP000001357">
    <property type="component" value="Unassembled WGS sequence"/>
</dbReference>
<proteinExistence type="predicted"/>
<feature type="compositionally biased region" description="Polar residues" evidence="1">
    <location>
        <begin position="459"/>
        <end position="473"/>
    </location>
</feature>
<keyword evidence="2" id="KW-0472">Membrane</keyword>
<dbReference type="RefSeq" id="XP_001749045.1">
    <property type="nucleotide sequence ID" value="XM_001748993.1"/>
</dbReference>
<dbReference type="KEGG" id="mbr:MONBRDRAFT_33948"/>
<dbReference type="EMBL" id="CH991568">
    <property type="protein sequence ID" value="EDQ86120.1"/>
    <property type="molecule type" value="Genomic_DNA"/>
</dbReference>
<evidence type="ECO:0000256" key="2">
    <source>
        <dbReference type="SAM" id="Phobius"/>
    </source>
</evidence>
<dbReference type="GeneID" id="5894356"/>
<feature type="region of interest" description="Disordered" evidence="1">
    <location>
        <begin position="445"/>
        <end position="636"/>
    </location>
</feature>
<protein>
    <submittedName>
        <fullName evidence="3">Uncharacterized protein</fullName>
    </submittedName>
</protein>
<feature type="compositionally biased region" description="Basic and acidic residues" evidence="1">
    <location>
        <begin position="476"/>
        <end position="492"/>
    </location>
</feature>